<evidence type="ECO:0008006" key="3">
    <source>
        <dbReference type="Google" id="ProtNLM"/>
    </source>
</evidence>
<dbReference type="CDD" id="cd03670">
    <property type="entry name" value="NUDIX_ADPRase_Nudt9"/>
    <property type="match status" value="1"/>
</dbReference>
<dbReference type="AlphaFoldDB" id="A0AAQ4DZ99"/>
<name>A0AAQ4DZ99_AMBAM</name>
<dbReference type="GO" id="GO:0047631">
    <property type="term" value="F:ADP-ribose diphosphatase activity"/>
    <property type="evidence" value="ECO:0007669"/>
    <property type="project" value="InterPro"/>
</dbReference>
<evidence type="ECO:0000313" key="2">
    <source>
        <dbReference type="Proteomes" id="UP001321473"/>
    </source>
</evidence>
<accession>A0AAQ4DZ99</accession>
<keyword evidence="2" id="KW-1185">Reference proteome</keyword>
<dbReference type="Gene3D" id="3.90.79.10">
    <property type="entry name" value="Nucleoside Triphosphate Pyrophosphohydrolase"/>
    <property type="match status" value="1"/>
</dbReference>
<comment type="caution">
    <text evidence="1">The sequence shown here is derived from an EMBL/GenBank/DDBJ whole genome shotgun (WGS) entry which is preliminary data.</text>
</comment>
<reference evidence="1 2" key="1">
    <citation type="journal article" date="2023" name="Arcadia Sci">
        <title>De novo assembly of a long-read Amblyomma americanum tick genome.</title>
        <authorList>
            <person name="Chou S."/>
            <person name="Poskanzer K.E."/>
            <person name="Rollins M."/>
            <person name="Thuy-Boun P.S."/>
        </authorList>
    </citation>
    <scope>NUCLEOTIDE SEQUENCE [LARGE SCALE GENOMIC DNA]</scope>
    <source>
        <strain evidence="1">F_SG_1</strain>
        <tissue evidence="1">Salivary glands</tissue>
    </source>
</reference>
<gene>
    <name evidence="1" type="ORF">V5799_005430</name>
</gene>
<proteinExistence type="predicted"/>
<evidence type="ECO:0000313" key="1">
    <source>
        <dbReference type="EMBL" id="KAK8767789.1"/>
    </source>
</evidence>
<dbReference type="PANTHER" id="PTHR13030:SF13">
    <property type="entry name" value="NUDIX HYDROLASE DOMAIN-CONTAINING PROTEIN"/>
    <property type="match status" value="1"/>
</dbReference>
<dbReference type="PANTHER" id="PTHR13030">
    <property type="entry name" value="NUDIX HYDROLASE"/>
    <property type="match status" value="1"/>
</dbReference>
<dbReference type="EMBL" id="JARKHS020024990">
    <property type="protein sequence ID" value="KAK8767789.1"/>
    <property type="molecule type" value="Genomic_DNA"/>
</dbReference>
<dbReference type="Pfam" id="PF25969">
    <property type="entry name" value="NUDT9_N"/>
    <property type="match status" value="1"/>
</dbReference>
<sequence length="209" mass="24536">MDDDGRRFSCRHFWLQNCCAFVLHRNPVGRTGLRGRGALPRWGPNHYVLFIITRWQRAKVHLVGGRGLEVVLMRVFRTDHFSLPGDFVPGEGKYETLKLLFKPEAVTKCETEEDMKEFFRTSYVEEEGTDEPVIECRQRGYMDDPMNTDHCWREIELWHVHYDGADSLQDKMQNHLLWRLVTEDLFTKLPLGQSVLLHEMTKSLQATII</sequence>
<dbReference type="Proteomes" id="UP001321473">
    <property type="component" value="Unassembled WGS sequence"/>
</dbReference>
<protein>
    <recommendedName>
        <fullName evidence="3">Nudix hydrolase domain-containing protein</fullName>
    </recommendedName>
</protein>
<dbReference type="InterPro" id="IPR039989">
    <property type="entry name" value="NUDT9"/>
</dbReference>
<organism evidence="1 2">
    <name type="scientific">Amblyomma americanum</name>
    <name type="common">Lone star tick</name>
    <dbReference type="NCBI Taxonomy" id="6943"/>
    <lineage>
        <taxon>Eukaryota</taxon>
        <taxon>Metazoa</taxon>
        <taxon>Ecdysozoa</taxon>
        <taxon>Arthropoda</taxon>
        <taxon>Chelicerata</taxon>
        <taxon>Arachnida</taxon>
        <taxon>Acari</taxon>
        <taxon>Parasitiformes</taxon>
        <taxon>Ixodida</taxon>
        <taxon>Ixodoidea</taxon>
        <taxon>Ixodidae</taxon>
        <taxon>Amblyomminae</taxon>
        <taxon>Amblyomma</taxon>
    </lineage>
</organism>